<dbReference type="PROSITE" id="PS51257">
    <property type="entry name" value="PROKAR_LIPOPROTEIN"/>
    <property type="match status" value="1"/>
</dbReference>
<evidence type="ECO:0000313" key="3">
    <source>
        <dbReference type="Proteomes" id="UP000652074"/>
    </source>
</evidence>
<gene>
    <name evidence="2" type="ORF">GPA26_23940</name>
</gene>
<protein>
    <submittedName>
        <fullName evidence="2">Uncharacterized protein</fullName>
    </submittedName>
</protein>
<feature type="chain" id="PRO_5045500387" evidence="1">
    <location>
        <begin position="24"/>
        <end position="99"/>
    </location>
</feature>
<accession>A0ABX1MU58</accession>
<dbReference type="EMBL" id="WTVR01000092">
    <property type="protein sequence ID" value="NMF91517.1"/>
    <property type="molecule type" value="Genomic_DNA"/>
</dbReference>
<sequence length="99" mass="10488">MKYSLRPIAALLLMFAGIGSGCAEDGSAGQRAITGEHYADIYGAFLTGSGFSSGPEQYAAQEVTAPARTEGGDHFSRTEYLFLTAAAFYSGPEGYPFSW</sequence>
<evidence type="ECO:0000256" key="1">
    <source>
        <dbReference type="SAM" id="SignalP"/>
    </source>
</evidence>
<organism evidence="2 3">
    <name type="scientific">Aromatoleum petrolei</name>
    <dbReference type="NCBI Taxonomy" id="76116"/>
    <lineage>
        <taxon>Bacteria</taxon>
        <taxon>Pseudomonadati</taxon>
        <taxon>Pseudomonadota</taxon>
        <taxon>Betaproteobacteria</taxon>
        <taxon>Rhodocyclales</taxon>
        <taxon>Rhodocyclaceae</taxon>
        <taxon>Aromatoleum</taxon>
    </lineage>
</organism>
<dbReference type="Proteomes" id="UP000652074">
    <property type="component" value="Unassembled WGS sequence"/>
</dbReference>
<reference evidence="2 3" key="1">
    <citation type="submission" date="2019-12" db="EMBL/GenBank/DDBJ databases">
        <title>Comparative genomics gives insights into the taxonomy of the Azoarcus-Aromatoleum group and reveals separate origins of nif in the plant-associated Azoarcus and non-plant-associated Aromatoleum sub-groups.</title>
        <authorList>
            <person name="Lafos M."/>
            <person name="Maluk M."/>
            <person name="Batista M."/>
            <person name="Junghare M."/>
            <person name="Carmona M."/>
            <person name="Faoro H."/>
            <person name="Cruz L.M."/>
            <person name="Battistoni F."/>
            <person name="De Souza E."/>
            <person name="Pedrosa F."/>
            <person name="Chen W.-M."/>
            <person name="Poole P.S."/>
            <person name="Dixon R.A."/>
            <person name="James E.K."/>
        </authorList>
    </citation>
    <scope>NUCLEOTIDE SEQUENCE [LARGE SCALE GENOMIC DNA]</scope>
    <source>
        <strain evidence="2 3">ToN1</strain>
    </source>
</reference>
<evidence type="ECO:0000313" key="2">
    <source>
        <dbReference type="EMBL" id="NMF91517.1"/>
    </source>
</evidence>
<keyword evidence="1" id="KW-0732">Signal</keyword>
<keyword evidence="3" id="KW-1185">Reference proteome</keyword>
<comment type="caution">
    <text evidence="2">The sequence shown here is derived from an EMBL/GenBank/DDBJ whole genome shotgun (WGS) entry which is preliminary data.</text>
</comment>
<feature type="signal peptide" evidence="1">
    <location>
        <begin position="1"/>
        <end position="23"/>
    </location>
</feature>
<dbReference type="RefSeq" id="WP_169208827.1">
    <property type="nucleotide sequence ID" value="NZ_CP059560.1"/>
</dbReference>
<name>A0ABX1MU58_9RHOO</name>
<proteinExistence type="predicted"/>